<comment type="caution">
    <text evidence="6">The sequence shown here is derived from an EMBL/GenBank/DDBJ whole genome shotgun (WGS) entry which is preliminary data.</text>
</comment>
<dbReference type="AlphaFoldDB" id="S8DK15"/>
<gene>
    <name evidence="6" type="ORF">M569_14982</name>
</gene>
<dbReference type="OrthoDB" id="44867at2759"/>
<evidence type="ECO:0000256" key="2">
    <source>
        <dbReference type="ARBA" id="ARBA00023242"/>
    </source>
</evidence>
<dbReference type="SMART" id="SM00509">
    <property type="entry name" value="TFS2N"/>
    <property type="match status" value="1"/>
</dbReference>
<feature type="compositionally biased region" description="Low complexity" evidence="4">
    <location>
        <begin position="271"/>
        <end position="288"/>
    </location>
</feature>
<comment type="subcellular location">
    <subcellularLocation>
        <location evidence="1 3">Nucleus</location>
    </subcellularLocation>
</comment>
<keyword evidence="7" id="KW-1185">Reference proteome</keyword>
<evidence type="ECO:0000313" key="7">
    <source>
        <dbReference type="Proteomes" id="UP000015453"/>
    </source>
</evidence>
<dbReference type="Pfam" id="PF08711">
    <property type="entry name" value="Med26"/>
    <property type="match status" value="1"/>
</dbReference>
<dbReference type="Proteomes" id="UP000015453">
    <property type="component" value="Unassembled WGS sequence"/>
</dbReference>
<evidence type="ECO:0000259" key="5">
    <source>
        <dbReference type="PROSITE" id="PS51319"/>
    </source>
</evidence>
<proteinExistence type="predicted"/>
<dbReference type="Gene3D" id="1.20.930.10">
    <property type="entry name" value="Conserved domain common to transcription factors TFIIS, elongin A, CRSP70"/>
    <property type="match status" value="1"/>
</dbReference>
<dbReference type="PANTHER" id="PTHR46554:SF2">
    <property type="entry name" value="TFIIS N-TERMINAL DOMAIN-CONTAINING PROTEIN"/>
    <property type="match status" value="1"/>
</dbReference>
<protein>
    <recommendedName>
        <fullName evidence="5">TFIIS N-terminal domain-containing protein</fullName>
    </recommendedName>
</protein>
<dbReference type="SUPFAM" id="SSF47676">
    <property type="entry name" value="Conserved domain common to transcription factors TFIIS, elongin A, CRSP70"/>
    <property type="match status" value="1"/>
</dbReference>
<evidence type="ECO:0000256" key="1">
    <source>
        <dbReference type="ARBA" id="ARBA00004123"/>
    </source>
</evidence>
<dbReference type="PANTHER" id="PTHR46554">
    <property type="entry name" value="MEDIATOR OF RNA POLYMERASE II TRANSCRIPTION SUBUNIT 26A-RELATED"/>
    <property type="match status" value="1"/>
</dbReference>
<dbReference type="PROSITE" id="PS51319">
    <property type="entry name" value="TFIIS_N"/>
    <property type="match status" value="1"/>
</dbReference>
<keyword evidence="2 3" id="KW-0539">Nucleus</keyword>
<dbReference type="EMBL" id="AUSU01008049">
    <property type="protein sequence ID" value="EPS59822.1"/>
    <property type="molecule type" value="Genomic_DNA"/>
</dbReference>
<name>S8DK15_9LAMI</name>
<evidence type="ECO:0000256" key="3">
    <source>
        <dbReference type="PROSITE-ProRule" id="PRU00649"/>
    </source>
</evidence>
<evidence type="ECO:0000313" key="6">
    <source>
        <dbReference type="EMBL" id="EPS59822.1"/>
    </source>
</evidence>
<dbReference type="GO" id="GO:0005634">
    <property type="term" value="C:nucleus"/>
    <property type="evidence" value="ECO:0007669"/>
    <property type="project" value="UniProtKB-SubCell"/>
</dbReference>
<organism evidence="6 7">
    <name type="scientific">Genlisea aurea</name>
    <dbReference type="NCBI Taxonomy" id="192259"/>
    <lineage>
        <taxon>Eukaryota</taxon>
        <taxon>Viridiplantae</taxon>
        <taxon>Streptophyta</taxon>
        <taxon>Embryophyta</taxon>
        <taxon>Tracheophyta</taxon>
        <taxon>Spermatophyta</taxon>
        <taxon>Magnoliopsida</taxon>
        <taxon>eudicotyledons</taxon>
        <taxon>Gunneridae</taxon>
        <taxon>Pentapetalae</taxon>
        <taxon>asterids</taxon>
        <taxon>lamiids</taxon>
        <taxon>Lamiales</taxon>
        <taxon>Lentibulariaceae</taxon>
        <taxon>Genlisea</taxon>
    </lineage>
</organism>
<dbReference type="InterPro" id="IPR035441">
    <property type="entry name" value="TFIIS/LEDGF_dom_sf"/>
</dbReference>
<dbReference type="InterPro" id="IPR003617">
    <property type="entry name" value="TFIIS/CRSP70_N_sub"/>
</dbReference>
<accession>S8DK15</accession>
<evidence type="ECO:0000256" key="4">
    <source>
        <dbReference type="SAM" id="MobiDB-lite"/>
    </source>
</evidence>
<feature type="region of interest" description="Disordered" evidence="4">
    <location>
        <begin position="256"/>
        <end position="337"/>
    </location>
</feature>
<sequence length="396" mass="44503">MAKDFNSLNTWRAYFRTANSDIFDIIEHAVMVAASDCPYEFKSRRDRIAELLFSCKSIKCSGCDKLQLGLPRSAVSTRSEEEKCKSVIETGGTNKDDDDDQMVKYAANQISNYSYGEAEALTDELEEELQLHGEVLRIKQLLDDYQEQPDSLLCDSLRRLQLMPLNVEILKSTEIGKTVNAIRKHGSKEIRSLARTLIEDWKVMVDAWVDTTATIAAEVATESVKTSTVEYEDGLPSPPMDEAAFFATPTSMELSQFFDGMDDDGKSNEINNPKKAAAKAAPPVNNNPRKPEVSSRQFAPPPPSLKSSKPQKPTPRIEVRKNDETTTSVGEKLETAKRKLHERYQEAENAKRQRTIQVVELCDLPKQKQSGGGVRRNNNSNNQGGGIRRKQQWIKR</sequence>
<feature type="compositionally biased region" description="Basic and acidic residues" evidence="4">
    <location>
        <begin position="315"/>
        <end position="324"/>
    </location>
</feature>
<dbReference type="CDD" id="cd00183">
    <property type="entry name" value="TFIIS_I"/>
    <property type="match status" value="1"/>
</dbReference>
<feature type="domain" description="TFIIS N-terminal" evidence="5">
    <location>
        <begin position="133"/>
        <end position="208"/>
    </location>
</feature>
<dbReference type="InterPro" id="IPR017923">
    <property type="entry name" value="TFIIS_N"/>
</dbReference>
<feature type="region of interest" description="Disordered" evidence="4">
    <location>
        <begin position="366"/>
        <end position="396"/>
    </location>
</feature>
<reference evidence="6 7" key="1">
    <citation type="journal article" date="2013" name="BMC Genomics">
        <title>The miniature genome of a carnivorous plant Genlisea aurea contains a low number of genes and short non-coding sequences.</title>
        <authorList>
            <person name="Leushkin E.V."/>
            <person name="Sutormin R.A."/>
            <person name="Nabieva E.R."/>
            <person name="Penin A.A."/>
            <person name="Kondrashov A.S."/>
            <person name="Logacheva M.D."/>
        </authorList>
    </citation>
    <scope>NUCLEOTIDE SEQUENCE [LARGE SCALE GENOMIC DNA]</scope>
</reference>
<feature type="compositionally biased region" description="Basic residues" evidence="4">
    <location>
        <begin position="387"/>
        <end position="396"/>
    </location>
</feature>